<dbReference type="AlphaFoldDB" id="A0A2S6I7F1"/>
<reference evidence="1 2" key="1">
    <citation type="submission" date="2018-02" db="EMBL/GenBank/DDBJ databases">
        <title>Genomic Encyclopedia of Archaeal and Bacterial Type Strains, Phase II (KMG-II): from individual species to whole genera.</title>
        <authorList>
            <person name="Goeker M."/>
        </authorList>
    </citation>
    <scope>NUCLEOTIDE SEQUENCE [LARGE SCALE GENOMIC DNA]</scope>
    <source>
        <strain evidence="1 2">DSM 29526</strain>
    </source>
</reference>
<evidence type="ECO:0000313" key="1">
    <source>
        <dbReference type="EMBL" id="PPK87434.1"/>
    </source>
</evidence>
<evidence type="ECO:0000313" key="2">
    <source>
        <dbReference type="Proteomes" id="UP000237662"/>
    </source>
</evidence>
<gene>
    <name evidence="1" type="ORF">CLV84_0375</name>
</gene>
<dbReference type="OrthoDB" id="9798439at2"/>
<dbReference type="SUPFAM" id="SSF54909">
    <property type="entry name" value="Dimeric alpha+beta barrel"/>
    <property type="match status" value="1"/>
</dbReference>
<organism evidence="1 2">
    <name type="scientific">Neolewinella xylanilytica</name>
    <dbReference type="NCBI Taxonomy" id="1514080"/>
    <lineage>
        <taxon>Bacteria</taxon>
        <taxon>Pseudomonadati</taxon>
        <taxon>Bacteroidota</taxon>
        <taxon>Saprospiria</taxon>
        <taxon>Saprospirales</taxon>
        <taxon>Lewinellaceae</taxon>
        <taxon>Neolewinella</taxon>
    </lineage>
</organism>
<dbReference type="RefSeq" id="WP_104418036.1">
    <property type="nucleotide sequence ID" value="NZ_PTJC01000005.1"/>
</dbReference>
<dbReference type="Proteomes" id="UP000237662">
    <property type="component" value="Unassembled WGS sequence"/>
</dbReference>
<comment type="caution">
    <text evidence="1">The sequence shown here is derived from an EMBL/GenBank/DDBJ whole genome shotgun (WGS) entry which is preliminary data.</text>
</comment>
<accession>A0A2S6I7F1</accession>
<dbReference type="InterPro" id="IPR011008">
    <property type="entry name" value="Dimeric_a/b-barrel"/>
</dbReference>
<keyword evidence="2" id="KW-1185">Reference proteome</keyword>
<name>A0A2S6I7F1_9BACT</name>
<protein>
    <recommendedName>
        <fullName evidence="3">ABM domain-containing protein</fullName>
    </recommendedName>
</protein>
<dbReference type="EMBL" id="PTJC01000005">
    <property type="protein sequence ID" value="PPK87434.1"/>
    <property type="molecule type" value="Genomic_DNA"/>
</dbReference>
<sequence>MLTVFSEHYLTPDGRLYFPTWTAELHRSLAKFDGFSKLEAVEDLERPERQLLWITFHDMESMLRWSSSCDHRRVMGLMEWKQLRKPYTQLLVPTVHSSRAPAQ</sequence>
<evidence type="ECO:0008006" key="3">
    <source>
        <dbReference type="Google" id="ProtNLM"/>
    </source>
</evidence>
<dbReference type="Gene3D" id="3.30.70.100">
    <property type="match status" value="1"/>
</dbReference>
<proteinExistence type="predicted"/>